<dbReference type="GO" id="GO:0006303">
    <property type="term" value="P:double-strand break repair via nonhomologous end joining"/>
    <property type="evidence" value="ECO:0007669"/>
    <property type="project" value="TreeGrafter"/>
</dbReference>
<evidence type="ECO:0000313" key="5">
    <source>
        <dbReference type="EMBL" id="KAL1515165.1"/>
    </source>
</evidence>
<keyword evidence="6" id="KW-1185">Reference proteome</keyword>
<keyword evidence="1" id="KW-0808">Transferase</keyword>
<dbReference type="InterPro" id="IPR027421">
    <property type="entry name" value="DNA_pol_lamdba_lyase_dom_sf"/>
</dbReference>
<dbReference type="Gene3D" id="3.30.210.10">
    <property type="entry name" value="DNA polymerase, thumb domain"/>
    <property type="match status" value="1"/>
</dbReference>
<dbReference type="InterPro" id="IPR043519">
    <property type="entry name" value="NT_sf"/>
</dbReference>
<dbReference type="Proteomes" id="UP001515480">
    <property type="component" value="Unassembled WGS sequence"/>
</dbReference>
<feature type="region of interest" description="Disordered" evidence="3">
    <location>
        <begin position="39"/>
        <end position="76"/>
    </location>
</feature>
<dbReference type="InterPro" id="IPR037160">
    <property type="entry name" value="DNA_Pol_thumb_sf"/>
</dbReference>
<dbReference type="InterPro" id="IPR029398">
    <property type="entry name" value="PolB_thumb"/>
</dbReference>
<evidence type="ECO:0000259" key="4">
    <source>
        <dbReference type="SMART" id="SM00483"/>
    </source>
</evidence>
<dbReference type="SMART" id="SM00483">
    <property type="entry name" value="POLXc"/>
    <property type="match status" value="1"/>
</dbReference>
<dbReference type="GO" id="GO:0003887">
    <property type="term" value="F:DNA-directed DNA polymerase activity"/>
    <property type="evidence" value="ECO:0007669"/>
    <property type="project" value="InterPro"/>
</dbReference>
<evidence type="ECO:0000256" key="1">
    <source>
        <dbReference type="ARBA" id="ARBA00022679"/>
    </source>
</evidence>
<dbReference type="Gene3D" id="1.10.150.110">
    <property type="entry name" value="DNA polymerase beta, N-terminal domain-like"/>
    <property type="match status" value="1"/>
</dbReference>
<proteinExistence type="predicted"/>
<protein>
    <recommendedName>
        <fullName evidence="4">DNA-directed DNA polymerase X domain-containing protein</fullName>
    </recommendedName>
</protein>
<dbReference type="InterPro" id="IPR002054">
    <property type="entry name" value="DNA-dir_DNA_pol_X"/>
</dbReference>
<dbReference type="GO" id="GO:0005634">
    <property type="term" value="C:nucleus"/>
    <property type="evidence" value="ECO:0007669"/>
    <property type="project" value="TreeGrafter"/>
</dbReference>
<dbReference type="AlphaFoldDB" id="A0AB34J8S3"/>
<dbReference type="Pfam" id="PF14791">
    <property type="entry name" value="DNA_pol_B_thumb"/>
    <property type="match status" value="1"/>
</dbReference>
<name>A0AB34J8S3_PRYPA</name>
<dbReference type="InterPro" id="IPR022312">
    <property type="entry name" value="DNA_pol_X"/>
</dbReference>
<dbReference type="Gene3D" id="3.30.460.10">
    <property type="entry name" value="Beta Polymerase, domain 2"/>
    <property type="match status" value="1"/>
</dbReference>
<reference evidence="5 6" key="1">
    <citation type="journal article" date="2024" name="Science">
        <title>Giant polyketide synthase enzymes in the biosynthesis of giant marine polyether toxins.</title>
        <authorList>
            <person name="Fallon T.R."/>
            <person name="Shende V.V."/>
            <person name="Wierzbicki I.H."/>
            <person name="Pendleton A.L."/>
            <person name="Watervoot N.F."/>
            <person name="Auber R.P."/>
            <person name="Gonzalez D.J."/>
            <person name="Wisecaver J.H."/>
            <person name="Moore B.S."/>
        </authorList>
    </citation>
    <scope>NUCLEOTIDE SEQUENCE [LARGE SCALE GENOMIC DNA]</scope>
    <source>
        <strain evidence="5 6">12B1</strain>
    </source>
</reference>
<gene>
    <name evidence="5" type="ORF">AB1Y20_004226</name>
</gene>
<dbReference type="EMBL" id="JBGBPQ010000012">
    <property type="protein sequence ID" value="KAL1515165.1"/>
    <property type="molecule type" value="Genomic_DNA"/>
</dbReference>
<accession>A0AB34J8S3</accession>
<feature type="domain" description="DNA-directed DNA polymerase X" evidence="4">
    <location>
        <begin position="94"/>
        <end position="569"/>
    </location>
</feature>
<keyword evidence="2" id="KW-0548">Nucleotidyltransferase</keyword>
<dbReference type="PANTHER" id="PTHR11276">
    <property type="entry name" value="DNA POLYMERASE TYPE-X FAMILY MEMBER"/>
    <property type="match status" value="1"/>
</dbReference>
<feature type="region of interest" description="Disordered" evidence="3">
    <location>
        <begin position="406"/>
        <end position="430"/>
    </location>
</feature>
<evidence type="ECO:0000256" key="2">
    <source>
        <dbReference type="ARBA" id="ARBA00022695"/>
    </source>
</evidence>
<dbReference type="GO" id="GO:0003677">
    <property type="term" value="F:DNA binding"/>
    <property type="evidence" value="ECO:0007669"/>
    <property type="project" value="InterPro"/>
</dbReference>
<sequence length="570" mass="62933">MAAAPIDAARDPHIACGSSEMGGRWRTACSFRCCVTSLKPESDDEWVPSPPKPAKRRRSSESSLPPSRDPSDGGDLGVHTLLSRTFPLHHRDDPVHDTIVRQLRQLEKYEIALQGDDFHDKEASAHNHEALSYARASAVVASLPWSLTAARARGREHVVAKLCEEPYVGSFRAQQIWDLLTTGSCEALGAMRDNRAPLGSNGKARLINKAGRVMTGAHGKWVMSRVLGLSALRACNLYDDTGQYGGDKTSLGRPIRSIEELRGLSAAESGLVHGACGGRASFQFGLRIAEELLVPVPPDETERAQAAVREIVWRQARARCGCTRPVELCRDVEERGCRCAWHVELVGGSRRRGKAGHDADLLVWHESEEASWGEGEAGCVLLPLARELEATGRLVRAAEGWQMVSTHHARRQPVRNPQNGKLTRAHRCSPRTSSRGFENLAIDFHDRLFGVWRTQEGRHHRIDIIVCAVPEELPFARLSWTGSRNLNRLMRLQAIKLGLRLTAHGIFADAGKEPSKTVLLHAGVPAQVVQLGCFEEVPYSYVRTEADILRILARGTDDYNALIDPRNRNA</sequence>
<dbReference type="PANTHER" id="PTHR11276:SF28">
    <property type="entry name" value="DNA POLYMERASE LAMBDA"/>
    <property type="match status" value="1"/>
</dbReference>
<dbReference type="SUPFAM" id="SSF81301">
    <property type="entry name" value="Nucleotidyltransferase"/>
    <property type="match status" value="1"/>
</dbReference>
<organism evidence="5 6">
    <name type="scientific">Prymnesium parvum</name>
    <name type="common">Toxic golden alga</name>
    <dbReference type="NCBI Taxonomy" id="97485"/>
    <lineage>
        <taxon>Eukaryota</taxon>
        <taxon>Haptista</taxon>
        <taxon>Haptophyta</taxon>
        <taxon>Prymnesiophyceae</taxon>
        <taxon>Prymnesiales</taxon>
        <taxon>Prymnesiaceae</taxon>
        <taxon>Prymnesium</taxon>
    </lineage>
</organism>
<dbReference type="PRINTS" id="PR00869">
    <property type="entry name" value="DNAPOLX"/>
</dbReference>
<comment type="caution">
    <text evidence="5">The sequence shown here is derived from an EMBL/GenBank/DDBJ whole genome shotgun (WGS) entry which is preliminary data.</text>
</comment>
<evidence type="ECO:0000256" key="3">
    <source>
        <dbReference type="SAM" id="MobiDB-lite"/>
    </source>
</evidence>
<evidence type="ECO:0000313" key="6">
    <source>
        <dbReference type="Proteomes" id="UP001515480"/>
    </source>
</evidence>